<keyword evidence="1" id="KW-0732">Signal</keyword>
<organism evidence="2 3">
    <name type="scientific">Marinilabilia rubra</name>
    <dbReference type="NCBI Taxonomy" id="2162893"/>
    <lineage>
        <taxon>Bacteria</taxon>
        <taxon>Pseudomonadati</taxon>
        <taxon>Bacteroidota</taxon>
        <taxon>Bacteroidia</taxon>
        <taxon>Marinilabiliales</taxon>
        <taxon>Marinilabiliaceae</taxon>
        <taxon>Marinilabilia</taxon>
    </lineage>
</organism>
<keyword evidence="2" id="KW-0449">Lipoprotein</keyword>
<dbReference type="InterPro" id="IPR024302">
    <property type="entry name" value="SusD-like"/>
</dbReference>
<protein>
    <submittedName>
        <fullName evidence="2">SusD/RagB family nutrient-binding outer membrane lipoprotein</fullName>
    </submittedName>
</protein>
<name>A0A2U2BCX2_9BACT</name>
<proteinExistence type="predicted"/>
<accession>A0A2U2BCX2</accession>
<dbReference type="OrthoDB" id="1109828at2"/>
<feature type="signal peptide" evidence="1">
    <location>
        <begin position="1"/>
        <end position="20"/>
    </location>
</feature>
<dbReference type="SUPFAM" id="SSF48452">
    <property type="entry name" value="TPR-like"/>
    <property type="match status" value="1"/>
</dbReference>
<dbReference type="Gene3D" id="1.25.40.390">
    <property type="match status" value="2"/>
</dbReference>
<evidence type="ECO:0000313" key="2">
    <source>
        <dbReference type="EMBL" id="PWE00912.1"/>
    </source>
</evidence>
<dbReference type="EMBL" id="QEWP01000002">
    <property type="protein sequence ID" value="PWE00912.1"/>
    <property type="molecule type" value="Genomic_DNA"/>
</dbReference>
<reference evidence="2 3" key="1">
    <citation type="submission" date="2018-05" db="EMBL/GenBank/DDBJ databases">
        <title>Marinilabilia rubrum sp. nov., isolated from saltern sediment.</title>
        <authorList>
            <person name="Zhang R."/>
        </authorList>
    </citation>
    <scope>NUCLEOTIDE SEQUENCE [LARGE SCALE GENOMIC DNA]</scope>
    <source>
        <strain evidence="2 3">WTE16</strain>
    </source>
</reference>
<dbReference type="PROSITE" id="PS51257">
    <property type="entry name" value="PROKAR_LIPOPROTEIN"/>
    <property type="match status" value="1"/>
</dbReference>
<dbReference type="Pfam" id="PF12741">
    <property type="entry name" value="SusD-like"/>
    <property type="match status" value="2"/>
</dbReference>
<sequence>MKTIKNIKTGLLLLSSVFFASCSDFEELNIDPKAASADQVQEEYFFNASMTGAQQNPHIAERAFILYWKTAARQHRLNGVLSLGSYSDGWSSDYYSSLTQWLKSANLTIKVADEKIENGTNSTYTENIKQVARIWRVYLMSEFTDNFGPMPLDGFEGENPGFEDVKSVYYFLLSELKSANEAIDTEIEIPSDLADYDKAYGFDLMKWKKYANSMRMRLAMRLSEVDPAKAQEEFEDAASGNIILSSDETFKVAEKPGWDDLTGVMSREWNTQPLSATLNNLYIGLGGVSSEAQLPGDMHSAVKPENWMGVKYEKHMTTMTNDPSAGFWFDGLHKNMDPRAYKAFTVPGDFDNPDFSFYPSWTDDARNTVRNLVDADGNEVVEIDAANTWNAAPLGDWGEKSAKNNVSFYLGTNPRLSQRFRGSTSERIFFAPWETYFLIAEAAVRGWNTPMDAQTAYEEGIAANFEYWEVSEYLGDYLASDNYNRVGTSVRWDHTVEPSGPVTMSYENGYTGETGTYEFTYPKNHLYENGEVSNDRLTKIITQKYLAQLPWLPLEAWNDHRRLGLPFFENPAVDRPITELPALSASNYMESKVEFFPQRLKYPSSLRNSNPQGYEQAVSFLNGEDAVLTPLWWAKKE</sequence>
<dbReference type="Proteomes" id="UP000244956">
    <property type="component" value="Unassembled WGS sequence"/>
</dbReference>
<comment type="caution">
    <text evidence="2">The sequence shown here is derived from an EMBL/GenBank/DDBJ whole genome shotgun (WGS) entry which is preliminary data.</text>
</comment>
<evidence type="ECO:0000313" key="3">
    <source>
        <dbReference type="Proteomes" id="UP000244956"/>
    </source>
</evidence>
<dbReference type="InterPro" id="IPR011990">
    <property type="entry name" value="TPR-like_helical_dom_sf"/>
</dbReference>
<keyword evidence="3" id="KW-1185">Reference proteome</keyword>
<gene>
    <name evidence="2" type="ORF">DDZ16_04680</name>
</gene>
<evidence type="ECO:0000256" key="1">
    <source>
        <dbReference type="SAM" id="SignalP"/>
    </source>
</evidence>
<feature type="chain" id="PRO_5015601843" evidence="1">
    <location>
        <begin position="21"/>
        <end position="637"/>
    </location>
</feature>
<dbReference type="AlphaFoldDB" id="A0A2U2BCX2"/>
<dbReference type="RefSeq" id="WP_109263283.1">
    <property type="nucleotide sequence ID" value="NZ_QEWP01000002.1"/>
</dbReference>